<evidence type="ECO:0000313" key="7">
    <source>
        <dbReference type="Proteomes" id="UP000327039"/>
    </source>
</evidence>
<dbReference type="Proteomes" id="UP000327039">
    <property type="component" value="Unassembled WGS sequence"/>
</dbReference>
<proteinExistence type="inferred from homology"/>
<evidence type="ECO:0000259" key="5">
    <source>
        <dbReference type="Pfam" id="PF04198"/>
    </source>
</evidence>
<feature type="domain" description="Sugar-binding" evidence="5">
    <location>
        <begin position="68"/>
        <end position="320"/>
    </location>
</feature>
<dbReference type="OrthoDB" id="186585at2"/>
<dbReference type="InterPro" id="IPR037171">
    <property type="entry name" value="NagB/RpiA_transferase-like"/>
</dbReference>
<protein>
    <submittedName>
        <fullName evidence="6">Sugar-binding transcriptional regulator</fullName>
    </submittedName>
</protein>
<evidence type="ECO:0000256" key="3">
    <source>
        <dbReference type="ARBA" id="ARBA00023125"/>
    </source>
</evidence>
<dbReference type="PANTHER" id="PTHR34294:SF1">
    <property type="entry name" value="TRANSCRIPTIONAL REGULATOR LSRR"/>
    <property type="match status" value="1"/>
</dbReference>
<dbReference type="InterPro" id="IPR007324">
    <property type="entry name" value="Sugar-bd_dom_put"/>
</dbReference>
<evidence type="ECO:0000256" key="4">
    <source>
        <dbReference type="ARBA" id="ARBA00023163"/>
    </source>
</evidence>
<dbReference type="SUPFAM" id="SSF100950">
    <property type="entry name" value="NagB/RpiA/CoA transferase-like"/>
    <property type="match status" value="1"/>
</dbReference>
<dbReference type="Pfam" id="PF04198">
    <property type="entry name" value="Sugar-bind"/>
    <property type="match status" value="1"/>
</dbReference>
<evidence type="ECO:0000256" key="2">
    <source>
        <dbReference type="ARBA" id="ARBA00023015"/>
    </source>
</evidence>
<comment type="similarity">
    <text evidence="1">Belongs to the SorC transcriptional regulatory family.</text>
</comment>
<dbReference type="GO" id="GO:0030246">
    <property type="term" value="F:carbohydrate binding"/>
    <property type="evidence" value="ECO:0007669"/>
    <property type="project" value="InterPro"/>
</dbReference>
<dbReference type="InterPro" id="IPR051054">
    <property type="entry name" value="SorC_transcr_regulators"/>
</dbReference>
<evidence type="ECO:0000313" key="6">
    <source>
        <dbReference type="EMBL" id="KAA9090024.1"/>
    </source>
</evidence>
<dbReference type="PANTHER" id="PTHR34294">
    <property type="entry name" value="TRANSCRIPTIONAL REGULATOR-RELATED"/>
    <property type="match status" value="1"/>
</dbReference>
<keyword evidence="7" id="KW-1185">Reference proteome</keyword>
<name>A0A5J5IUZ2_9MICO</name>
<dbReference type="Gene3D" id="3.40.50.1360">
    <property type="match status" value="1"/>
</dbReference>
<evidence type="ECO:0000256" key="1">
    <source>
        <dbReference type="ARBA" id="ARBA00010466"/>
    </source>
</evidence>
<dbReference type="EMBL" id="VYRZ01000001">
    <property type="protein sequence ID" value="KAA9090024.1"/>
    <property type="molecule type" value="Genomic_DNA"/>
</dbReference>
<dbReference type="AlphaFoldDB" id="A0A5J5IUZ2"/>
<organism evidence="6 7">
    <name type="scientific">Microbacterium radiodurans</name>
    <dbReference type="NCBI Taxonomy" id="661398"/>
    <lineage>
        <taxon>Bacteria</taxon>
        <taxon>Bacillati</taxon>
        <taxon>Actinomycetota</taxon>
        <taxon>Actinomycetes</taxon>
        <taxon>Micrococcales</taxon>
        <taxon>Microbacteriaceae</taxon>
        <taxon>Microbacterium</taxon>
    </lineage>
</organism>
<comment type="caution">
    <text evidence="6">The sequence shown here is derived from an EMBL/GenBank/DDBJ whole genome shotgun (WGS) entry which is preliminary data.</text>
</comment>
<keyword evidence="3" id="KW-0238">DNA-binding</keyword>
<dbReference type="GO" id="GO:0003677">
    <property type="term" value="F:DNA binding"/>
    <property type="evidence" value="ECO:0007669"/>
    <property type="project" value="UniProtKB-KW"/>
</dbReference>
<keyword evidence="2" id="KW-0805">Transcription regulation</keyword>
<accession>A0A5J5IUZ2</accession>
<reference evidence="7" key="1">
    <citation type="submission" date="2019-09" db="EMBL/GenBank/DDBJ databases">
        <title>Mumia zhuanghuii sp. nov. isolated from the intestinal contents of plateau pika (Ochotona curzoniae) in the Qinghai-Tibet plateau of China.</title>
        <authorList>
            <person name="Tian Z."/>
        </authorList>
    </citation>
    <scope>NUCLEOTIDE SEQUENCE [LARGE SCALE GENOMIC DNA]</scope>
    <source>
        <strain evidence="7">DSM 25564</strain>
    </source>
</reference>
<sequence>MSRYPRPHDGQVRLMTKIARMYHERGARQADIAEALSISQAKVSRLLKRAEALGIVRTIVTVAPGVYTELEEQLEQRYGLTEVVIVDVDPEADETETLASIGAGAAAYLEATLSGTDRIGVSSWSQTILAMVDRMRPFPTRGATEVVQLLGGMGAAEAQSHSHRILGELARMLGAEPVYVPAPGLVAGPDIRDSLLADASMQDVTRRWRELTMAIMGIGSVEPSDVLATSGNAFSPEERSPLLAAGAVGDICHRIYRGDGSLVRGDIDDRIIAIPVDDLRRIPRRVGVAGGPRKLDAIRGAVAGGWVTTLITDLRTAELLAAE</sequence>
<keyword evidence="4" id="KW-0804">Transcription</keyword>
<dbReference type="Gene3D" id="1.10.10.60">
    <property type="entry name" value="Homeodomain-like"/>
    <property type="match status" value="1"/>
</dbReference>
<gene>
    <name evidence="6" type="ORF">F6B42_03585</name>
</gene>